<organism evidence="2 3">
    <name type="scientific">Paracoccus hibiscisoli</name>
    <dbReference type="NCBI Taxonomy" id="2023261"/>
    <lineage>
        <taxon>Bacteria</taxon>
        <taxon>Pseudomonadati</taxon>
        <taxon>Pseudomonadota</taxon>
        <taxon>Alphaproteobacteria</taxon>
        <taxon>Rhodobacterales</taxon>
        <taxon>Paracoccaceae</taxon>
        <taxon>Paracoccus</taxon>
    </lineage>
</organism>
<accession>A0A4U0QWR5</accession>
<gene>
    <name evidence="2" type="ORF">FA740_03660</name>
</gene>
<dbReference type="OrthoDB" id="7863585at2"/>
<feature type="region of interest" description="Disordered" evidence="1">
    <location>
        <begin position="83"/>
        <end position="112"/>
    </location>
</feature>
<dbReference type="AlphaFoldDB" id="A0A4U0QWR5"/>
<dbReference type="EMBL" id="SUNH01000005">
    <property type="protein sequence ID" value="TJZ86693.1"/>
    <property type="molecule type" value="Genomic_DNA"/>
</dbReference>
<proteinExistence type="predicted"/>
<dbReference type="Proteomes" id="UP000306223">
    <property type="component" value="Unassembled WGS sequence"/>
</dbReference>
<dbReference type="RefSeq" id="WP_136855417.1">
    <property type="nucleotide sequence ID" value="NZ_JBKBLO010000010.1"/>
</dbReference>
<name>A0A4U0QWR5_9RHOB</name>
<reference evidence="2 3" key="1">
    <citation type="submission" date="2019-04" db="EMBL/GenBank/DDBJ databases">
        <authorList>
            <person name="Li J."/>
        </authorList>
    </citation>
    <scope>NUCLEOTIDE SEQUENCE [LARGE SCALE GENOMIC DNA]</scope>
    <source>
        <strain evidence="2 3">CCTCC AB2016182</strain>
    </source>
</reference>
<evidence type="ECO:0008006" key="4">
    <source>
        <dbReference type="Google" id="ProtNLM"/>
    </source>
</evidence>
<protein>
    <recommendedName>
        <fullName evidence="4">DUF2946 domain-containing protein</fullName>
    </recommendedName>
</protein>
<keyword evidence="3" id="KW-1185">Reference proteome</keyword>
<evidence type="ECO:0000313" key="2">
    <source>
        <dbReference type="EMBL" id="TJZ86693.1"/>
    </source>
</evidence>
<evidence type="ECO:0000256" key="1">
    <source>
        <dbReference type="SAM" id="MobiDB-lite"/>
    </source>
</evidence>
<comment type="caution">
    <text evidence="2">The sequence shown here is derived from an EMBL/GenBank/DDBJ whole genome shotgun (WGS) entry which is preliminary data.</text>
</comment>
<evidence type="ECO:0000313" key="3">
    <source>
        <dbReference type="Proteomes" id="UP000306223"/>
    </source>
</evidence>
<sequence length="112" mass="11701">MFRPVPLILILAVMLTSIGLGAARGTVRMDDQIVLCTGHGVIVVPRPDGQGERVHLCPDMALSLMAGLAPADVALPQRVAVPRALSRDSGPPATPQARAQVRVRDPPQGSPA</sequence>